<gene>
    <name evidence="7" type="ORF">ACFSDE_01660</name>
</gene>
<evidence type="ECO:0000259" key="6">
    <source>
        <dbReference type="PROSITE" id="PS50977"/>
    </source>
</evidence>
<dbReference type="Pfam" id="PF00440">
    <property type="entry name" value="TetR_N"/>
    <property type="match status" value="1"/>
</dbReference>
<protein>
    <submittedName>
        <fullName evidence="7">TetR/AcrR family transcriptional regulator C-terminal domain-containing protein</fullName>
    </submittedName>
</protein>
<dbReference type="InterPro" id="IPR050109">
    <property type="entry name" value="HTH-type_TetR-like_transc_reg"/>
</dbReference>
<keyword evidence="8" id="KW-1185">Reference proteome</keyword>
<keyword evidence="1" id="KW-0678">Repressor</keyword>
<dbReference type="InterPro" id="IPR009057">
    <property type="entry name" value="Homeodomain-like_sf"/>
</dbReference>
<feature type="DNA-binding region" description="H-T-H motif" evidence="5">
    <location>
        <begin position="25"/>
        <end position="44"/>
    </location>
</feature>
<sequence length="185" mass="19654">MRYRREDVVDRALRVLDDYGLADLTMRRLGTELGVQPSALYHHFANKQALLAAVADELLARGGRPVPPGEWDDRARVVCLSLRDACLAWRDGAEVVATARAFGLGGLAPYAALVDVLGEGGLGDELAGAAATTLVHLVLGHATDEQLRRQAGSAGALEADDLDRDFTAEVTTGVDLVLAGLRARV</sequence>
<evidence type="ECO:0000313" key="8">
    <source>
        <dbReference type="Proteomes" id="UP001597351"/>
    </source>
</evidence>
<dbReference type="SUPFAM" id="SSF48498">
    <property type="entry name" value="Tetracyclin repressor-like, C-terminal domain"/>
    <property type="match status" value="1"/>
</dbReference>
<dbReference type="Pfam" id="PF02909">
    <property type="entry name" value="TetR_C_1"/>
    <property type="match status" value="1"/>
</dbReference>
<evidence type="ECO:0000256" key="1">
    <source>
        <dbReference type="ARBA" id="ARBA00022491"/>
    </source>
</evidence>
<evidence type="ECO:0000256" key="2">
    <source>
        <dbReference type="ARBA" id="ARBA00023015"/>
    </source>
</evidence>
<reference evidence="8" key="1">
    <citation type="journal article" date="2019" name="Int. J. Syst. Evol. Microbiol.">
        <title>The Global Catalogue of Microorganisms (GCM) 10K type strain sequencing project: providing services to taxonomists for standard genome sequencing and annotation.</title>
        <authorList>
            <consortium name="The Broad Institute Genomics Platform"/>
            <consortium name="The Broad Institute Genome Sequencing Center for Infectious Disease"/>
            <person name="Wu L."/>
            <person name="Ma J."/>
        </authorList>
    </citation>
    <scope>NUCLEOTIDE SEQUENCE [LARGE SCALE GENOMIC DNA]</scope>
    <source>
        <strain evidence="8">CGMCC 1.12477</strain>
    </source>
</reference>
<dbReference type="PRINTS" id="PR00400">
    <property type="entry name" value="TETREPRESSOR"/>
</dbReference>
<feature type="domain" description="HTH tetR-type" evidence="6">
    <location>
        <begin position="2"/>
        <end position="62"/>
    </location>
</feature>
<organism evidence="7 8">
    <name type="scientific">Nocardioides aestuarii</name>
    <dbReference type="NCBI Taxonomy" id="252231"/>
    <lineage>
        <taxon>Bacteria</taxon>
        <taxon>Bacillati</taxon>
        <taxon>Actinomycetota</taxon>
        <taxon>Actinomycetes</taxon>
        <taxon>Propionibacteriales</taxon>
        <taxon>Nocardioidaceae</taxon>
        <taxon>Nocardioides</taxon>
    </lineage>
</organism>
<dbReference type="PANTHER" id="PTHR30055">
    <property type="entry name" value="HTH-TYPE TRANSCRIPTIONAL REGULATOR RUTR"/>
    <property type="match status" value="1"/>
</dbReference>
<dbReference type="Gene3D" id="1.10.357.10">
    <property type="entry name" value="Tetracycline Repressor, domain 2"/>
    <property type="match status" value="1"/>
</dbReference>
<keyword evidence="3 5" id="KW-0238">DNA-binding</keyword>
<dbReference type="PROSITE" id="PS50977">
    <property type="entry name" value="HTH_TETR_2"/>
    <property type="match status" value="1"/>
</dbReference>
<dbReference type="InterPro" id="IPR004111">
    <property type="entry name" value="Repressor_TetR_C"/>
</dbReference>
<dbReference type="PANTHER" id="PTHR30055:SF151">
    <property type="entry name" value="TRANSCRIPTIONAL REGULATORY PROTEIN"/>
    <property type="match status" value="1"/>
</dbReference>
<keyword evidence="4" id="KW-0804">Transcription</keyword>
<name>A0ABW4TFV0_9ACTN</name>
<proteinExistence type="predicted"/>
<dbReference type="PRINTS" id="PR00455">
    <property type="entry name" value="HTHTETR"/>
</dbReference>
<dbReference type="EMBL" id="JBHUGD010000001">
    <property type="protein sequence ID" value="MFD1945482.1"/>
    <property type="molecule type" value="Genomic_DNA"/>
</dbReference>
<comment type="caution">
    <text evidence="7">The sequence shown here is derived from an EMBL/GenBank/DDBJ whole genome shotgun (WGS) entry which is preliminary data.</text>
</comment>
<evidence type="ECO:0000313" key="7">
    <source>
        <dbReference type="EMBL" id="MFD1945482.1"/>
    </source>
</evidence>
<dbReference type="RefSeq" id="WP_343915618.1">
    <property type="nucleotide sequence ID" value="NZ_BAAAJT010000002.1"/>
</dbReference>
<dbReference type="InterPro" id="IPR003012">
    <property type="entry name" value="Tet_transcr_reg_TetR"/>
</dbReference>
<evidence type="ECO:0000256" key="4">
    <source>
        <dbReference type="ARBA" id="ARBA00023163"/>
    </source>
</evidence>
<evidence type="ECO:0000256" key="3">
    <source>
        <dbReference type="ARBA" id="ARBA00023125"/>
    </source>
</evidence>
<evidence type="ECO:0000256" key="5">
    <source>
        <dbReference type="PROSITE-ProRule" id="PRU00335"/>
    </source>
</evidence>
<accession>A0ABW4TFV0</accession>
<dbReference type="Proteomes" id="UP001597351">
    <property type="component" value="Unassembled WGS sequence"/>
</dbReference>
<dbReference type="InterPro" id="IPR036271">
    <property type="entry name" value="Tet_transcr_reg_TetR-rel_C_sf"/>
</dbReference>
<dbReference type="InterPro" id="IPR001647">
    <property type="entry name" value="HTH_TetR"/>
</dbReference>
<dbReference type="SUPFAM" id="SSF46689">
    <property type="entry name" value="Homeodomain-like"/>
    <property type="match status" value="1"/>
</dbReference>
<dbReference type="Gene3D" id="1.10.10.60">
    <property type="entry name" value="Homeodomain-like"/>
    <property type="match status" value="1"/>
</dbReference>
<keyword evidence="2" id="KW-0805">Transcription regulation</keyword>